<feature type="compositionally biased region" description="Low complexity" evidence="1">
    <location>
        <begin position="213"/>
        <end position="226"/>
    </location>
</feature>
<reference evidence="2 3" key="1">
    <citation type="submission" date="2017-12" db="EMBL/GenBank/DDBJ databases">
        <authorList>
            <person name="Pombert J.-F."/>
            <person name="Haag K.L."/>
            <person name="Ebert D."/>
        </authorList>
    </citation>
    <scope>NUCLEOTIDE SEQUENCE [LARGE SCALE GENOMIC DNA]</scope>
    <source>
        <strain evidence="2">IL-G-3</strain>
    </source>
</reference>
<organism evidence="2 3">
    <name type="scientific">Hamiltosporidium tvaerminnensis</name>
    <dbReference type="NCBI Taxonomy" id="1176355"/>
    <lineage>
        <taxon>Eukaryota</taxon>
        <taxon>Fungi</taxon>
        <taxon>Fungi incertae sedis</taxon>
        <taxon>Microsporidia</taxon>
        <taxon>Dubosqiidae</taxon>
        <taxon>Hamiltosporidium</taxon>
    </lineage>
</organism>
<feature type="region of interest" description="Disordered" evidence="1">
    <location>
        <begin position="137"/>
        <end position="156"/>
    </location>
</feature>
<evidence type="ECO:0000313" key="3">
    <source>
        <dbReference type="Proteomes" id="UP000292282"/>
    </source>
</evidence>
<name>A0A4Q9M177_9MICR</name>
<dbReference type="AlphaFoldDB" id="A0A4Q9M177"/>
<comment type="caution">
    <text evidence="2">The sequence shown here is derived from an EMBL/GenBank/DDBJ whole genome shotgun (WGS) entry which is preliminary data.</text>
</comment>
<dbReference type="VEuPathDB" id="MicrosporidiaDB:CWI38_0068p0040"/>
<dbReference type="EMBL" id="PITK01000068">
    <property type="protein sequence ID" value="TBU20454.1"/>
    <property type="molecule type" value="Genomic_DNA"/>
</dbReference>
<sequence length="226" mass="26461">MTENNDGKQKNINFIDILDFKESEHINEMIVPETTKLKCKKCNEIVLALYADFHCCYIEENETDFIYKNISTKSVNEINLESNSTDFNKRNDIFKETLVEMPSKTVCSNQTNYFTEDANATDNSKPFKIRLKITNKGKRKKKINKKNTENNEKDSTRKPVIIKDSIKKMIINLKPVVKKKWFFPENKYDTFAMKSTVFNSSNLKIPLRTSKRNNQTTNNQQMNTKD</sequence>
<keyword evidence="3" id="KW-1185">Reference proteome</keyword>
<feature type="region of interest" description="Disordered" evidence="1">
    <location>
        <begin position="207"/>
        <end position="226"/>
    </location>
</feature>
<evidence type="ECO:0000313" key="2">
    <source>
        <dbReference type="EMBL" id="TBU20454.1"/>
    </source>
</evidence>
<proteinExistence type="predicted"/>
<feature type="compositionally biased region" description="Basic and acidic residues" evidence="1">
    <location>
        <begin position="146"/>
        <end position="156"/>
    </location>
</feature>
<dbReference type="Proteomes" id="UP000292282">
    <property type="component" value="Unassembled WGS sequence"/>
</dbReference>
<accession>A0A4Q9M177</accession>
<evidence type="ECO:0000256" key="1">
    <source>
        <dbReference type="SAM" id="MobiDB-lite"/>
    </source>
</evidence>
<gene>
    <name evidence="2" type="ORF">CWI38_0068p0040</name>
</gene>
<protein>
    <submittedName>
        <fullName evidence="2">Uncharacterized protein</fullName>
    </submittedName>
</protein>